<dbReference type="EMBL" id="UINC01202855">
    <property type="protein sequence ID" value="SVE22855.1"/>
    <property type="molecule type" value="Genomic_DNA"/>
</dbReference>
<organism evidence="1">
    <name type="scientific">marine metagenome</name>
    <dbReference type="NCBI Taxonomy" id="408172"/>
    <lineage>
        <taxon>unclassified sequences</taxon>
        <taxon>metagenomes</taxon>
        <taxon>ecological metagenomes</taxon>
    </lineage>
</organism>
<evidence type="ECO:0000313" key="1">
    <source>
        <dbReference type="EMBL" id="SVE22855.1"/>
    </source>
</evidence>
<proteinExistence type="predicted"/>
<dbReference type="Gene3D" id="3.90.930.1">
    <property type="match status" value="1"/>
</dbReference>
<feature type="non-terminal residue" evidence="1">
    <location>
        <position position="1"/>
    </location>
</feature>
<protein>
    <recommendedName>
        <fullName evidence="2">Toxin-antitoxin system YwqK family antitoxin</fullName>
    </recommendedName>
</protein>
<dbReference type="AlphaFoldDB" id="A0A383BU53"/>
<evidence type="ECO:0008006" key="2">
    <source>
        <dbReference type="Google" id="ProtNLM"/>
    </source>
</evidence>
<sequence>YDGWRVTERDQRYRKEQDRIEKHHAAKLRREKLRLEREERKAKAKAHKERQHLEHLKRLRLEQLERRARERQLMINRTVVLEHPDGRPHLKYRLVDGHREGMMKRWDKEGRLREETEFYRGRKHGKVTYYYINGQVELEGYHSLNERAGMWFGWHEDGAPSFRSEYANGELKKWEQFGEDGKLRTYGKVKNRFGR</sequence>
<accession>A0A383BU53</accession>
<reference evidence="1" key="1">
    <citation type="submission" date="2018-05" db="EMBL/GenBank/DDBJ databases">
        <authorList>
            <person name="Lanie J.A."/>
            <person name="Ng W.-L."/>
            <person name="Kazmierczak K.M."/>
            <person name="Andrzejewski T.M."/>
            <person name="Davidsen T.M."/>
            <person name="Wayne K.J."/>
            <person name="Tettelin H."/>
            <person name="Glass J.I."/>
            <person name="Rusch D."/>
            <person name="Podicherti R."/>
            <person name="Tsui H.-C.T."/>
            <person name="Winkler M.E."/>
        </authorList>
    </citation>
    <scope>NUCLEOTIDE SEQUENCE</scope>
</reference>
<gene>
    <name evidence="1" type="ORF">METZ01_LOCUS475709</name>
</gene>
<dbReference type="SUPFAM" id="SSF82185">
    <property type="entry name" value="Histone H3 K4-specific methyltransferase SET7/9 N-terminal domain"/>
    <property type="match status" value="1"/>
</dbReference>
<name>A0A383BU53_9ZZZZ</name>